<keyword evidence="1" id="KW-0732">Signal</keyword>
<dbReference type="OrthoDB" id="7864873at2"/>
<feature type="signal peptide" evidence="1">
    <location>
        <begin position="1"/>
        <end position="17"/>
    </location>
</feature>
<evidence type="ECO:0000256" key="1">
    <source>
        <dbReference type="SAM" id="SignalP"/>
    </source>
</evidence>
<gene>
    <name evidence="2" type="ORF">DDE23_00100</name>
</gene>
<evidence type="ECO:0000313" key="2">
    <source>
        <dbReference type="EMBL" id="PVE48846.1"/>
    </source>
</evidence>
<evidence type="ECO:0000313" key="3">
    <source>
        <dbReference type="Proteomes" id="UP000244810"/>
    </source>
</evidence>
<feature type="chain" id="PRO_5015738391" description="Alkaline proteinase inhibitor/ Outer membrane lipoprotein Omp19 domain-containing protein" evidence="1">
    <location>
        <begin position="18"/>
        <end position="149"/>
    </location>
</feature>
<dbReference type="Proteomes" id="UP000244810">
    <property type="component" value="Unassembled WGS sequence"/>
</dbReference>
<protein>
    <recommendedName>
        <fullName evidence="4">Alkaline proteinase inhibitor/ Outer membrane lipoprotein Omp19 domain-containing protein</fullName>
    </recommendedName>
</protein>
<reference evidence="2 3" key="1">
    <citation type="journal article" date="2011" name="Syst. Appl. Microbiol.">
        <title>Defluviimonas denitrificans gen. nov., sp. nov., and Pararhodobacter aggregans gen. nov., sp. nov., non-phototrophic Rhodobacteraceae from the biofilter of a marine aquaculture.</title>
        <authorList>
            <person name="Foesel B.U."/>
            <person name="Drake H.L."/>
            <person name="Schramm A."/>
        </authorList>
    </citation>
    <scope>NUCLEOTIDE SEQUENCE [LARGE SCALE GENOMIC DNA]</scope>
    <source>
        <strain evidence="2 3">D1-19</strain>
    </source>
</reference>
<keyword evidence="3" id="KW-1185">Reference proteome</keyword>
<organism evidence="2 3">
    <name type="scientific">Pararhodobacter aggregans</name>
    <dbReference type="NCBI Taxonomy" id="404875"/>
    <lineage>
        <taxon>Bacteria</taxon>
        <taxon>Pseudomonadati</taxon>
        <taxon>Pseudomonadota</taxon>
        <taxon>Alphaproteobacteria</taxon>
        <taxon>Rhodobacterales</taxon>
        <taxon>Paracoccaceae</taxon>
        <taxon>Pararhodobacter</taxon>
    </lineage>
</organism>
<proteinExistence type="predicted"/>
<comment type="caution">
    <text evidence="2">The sequence shown here is derived from an EMBL/GenBank/DDBJ whole genome shotgun (WGS) entry which is preliminary data.</text>
</comment>
<dbReference type="RefSeq" id="WP_107754514.1">
    <property type="nucleotide sequence ID" value="NZ_QBKF01000014.1"/>
</dbReference>
<sequence length="149" mass="16275">MIRAALIALSLASPAMAQTFAPFEGEWQGEGTLALPGEPAQRFRCRIRLEGTRLSGHVFQGRCATQQGGRSFAYLLREADGGLIRGENRGDDDLPEEIEGRIQGEILRLGDGAEGLFEIRRAGETLHFRLSGEGRQGPTRGEAVLQLRD</sequence>
<dbReference type="EMBL" id="QDDR01000001">
    <property type="protein sequence ID" value="PVE48846.1"/>
    <property type="molecule type" value="Genomic_DNA"/>
</dbReference>
<evidence type="ECO:0008006" key="4">
    <source>
        <dbReference type="Google" id="ProtNLM"/>
    </source>
</evidence>
<accession>A0A2T7UW98</accession>
<dbReference type="AlphaFoldDB" id="A0A2T7UW98"/>
<name>A0A2T7UW98_9RHOB</name>